<evidence type="ECO:0000313" key="7">
    <source>
        <dbReference type="EMBL" id="CAF3306712.1"/>
    </source>
</evidence>
<dbReference type="GO" id="GO:0019805">
    <property type="term" value="P:quinolinate biosynthetic process"/>
    <property type="evidence" value="ECO:0007669"/>
    <property type="project" value="UniProtKB-UniRule"/>
</dbReference>
<dbReference type="GO" id="GO:0030170">
    <property type="term" value="F:pyridoxal phosphate binding"/>
    <property type="evidence" value="ECO:0007669"/>
    <property type="project" value="UniProtKB-UniRule"/>
</dbReference>
<dbReference type="GO" id="GO:0043420">
    <property type="term" value="P:anthranilate metabolic process"/>
    <property type="evidence" value="ECO:0007669"/>
    <property type="project" value="UniProtKB-UniRule"/>
</dbReference>
<reference evidence="7" key="1">
    <citation type="submission" date="2021-02" db="EMBL/GenBank/DDBJ databases">
        <authorList>
            <person name="Nowell W R."/>
        </authorList>
    </citation>
    <scope>NUCLEOTIDE SEQUENCE</scope>
</reference>
<dbReference type="GO" id="GO:0019441">
    <property type="term" value="P:L-tryptophan catabolic process to kynurenine"/>
    <property type="evidence" value="ECO:0007669"/>
    <property type="project" value="TreeGrafter"/>
</dbReference>
<keyword evidence="1 4" id="KW-0662">Pyridine nucleotide biosynthesis</keyword>
<dbReference type="Proteomes" id="UP000663872">
    <property type="component" value="Unassembled WGS sequence"/>
</dbReference>
<dbReference type="Pfam" id="PF22580">
    <property type="entry name" value="KYNU_C"/>
    <property type="match status" value="1"/>
</dbReference>
<feature type="binding site" evidence="4">
    <location>
        <position position="279"/>
    </location>
    <ligand>
        <name>pyridoxal 5'-phosphate</name>
        <dbReference type="ChEBI" id="CHEBI:597326"/>
    </ligand>
</feature>
<comment type="catalytic activity">
    <reaction evidence="4 5">
        <text>L-kynurenine + H2O = anthranilate + L-alanine + H(+)</text>
        <dbReference type="Rhea" id="RHEA:16813"/>
        <dbReference type="ChEBI" id="CHEBI:15377"/>
        <dbReference type="ChEBI" id="CHEBI:15378"/>
        <dbReference type="ChEBI" id="CHEBI:16567"/>
        <dbReference type="ChEBI" id="CHEBI:57959"/>
        <dbReference type="ChEBI" id="CHEBI:57972"/>
        <dbReference type="EC" id="3.7.1.3"/>
    </reaction>
</comment>
<feature type="binding site" evidence="4">
    <location>
        <position position="301"/>
    </location>
    <ligand>
        <name>pyridoxal 5'-phosphate</name>
        <dbReference type="ChEBI" id="CHEBI:597326"/>
    </ligand>
</feature>
<dbReference type="PANTHER" id="PTHR14084">
    <property type="entry name" value="KYNURENINASE"/>
    <property type="match status" value="1"/>
</dbReference>
<feature type="binding site" evidence="4">
    <location>
        <begin position="191"/>
        <end position="194"/>
    </location>
    <ligand>
        <name>pyridoxal 5'-phosphate</name>
        <dbReference type="ChEBI" id="CHEBI:597326"/>
    </ligand>
</feature>
<keyword evidence="4 5" id="KW-0963">Cytoplasm</keyword>
<dbReference type="GO" id="GO:0034354">
    <property type="term" value="P:'de novo' NAD+ biosynthetic process from L-tryptophan"/>
    <property type="evidence" value="ECO:0007669"/>
    <property type="project" value="UniProtKB-UniRule"/>
</dbReference>
<comment type="subunit">
    <text evidence="4 5">Homodimer.</text>
</comment>
<name>A0A817T0U3_9BILA</name>
<feature type="binding site" evidence="4">
    <location>
        <position position="276"/>
    </location>
    <ligand>
        <name>pyridoxal 5'-phosphate</name>
        <dbReference type="ChEBI" id="CHEBI:597326"/>
    </ligand>
</feature>
<feature type="binding site" evidence="4">
    <location>
        <position position="163"/>
    </location>
    <ligand>
        <name>pyridoxal 5'-phosphate</name>
        <dbReference type="ChEBI" id="CHEBI:597326"/>
    </ligand>
</feature>
<comment type="catalytic activity">
    <reaction evidence="5">
        <text>3-hydroxy-L-kynurenine + H2O = 3-hydroxyanthranilate + L-alanine + H(+)</text>
        <dbReference type="Rhea" id="RHEA:25143"/>
        <dbReference type="ChEBI" id="CHEBI:15377"/>
        <dbReference type="ChEBI" id="CHEBI:15378"/>
        <dbReference type="ChEBI" id="CHEBI:36559"/>
        <dbReference type="ChEBI" id="CHEBI:57972"/>
        <dbReference type="ChEBI" id="CHEBI:58125"/>
        <dbReference type="EC" id="3.7.1.3"/>
    </reaction>
</comment>
<dbReference type="AlphaFoldDB" id="A0A817T0U3"/>
<dbReference type="EMBL" id="CAJNYT010000028">
    <property type="protein sequence ID" value="CAF3306712.1"/>
    <property type="molecule type" value="Genomic_DNA"/>
</dbReference>
<feature type="binding site" evidence="4">
    <location>
        <position position="247"/>
    </location>
    <ligand>
        <name>pyridoxal 5'-phosphate</name>
        <dbReference type="ChEBI" id="CHEBI:597326"/>
    </ligand>
</feature>
<dbReference type="EC" id="3.7.1.3" evidence="4 5"/>
<keyword evidence="2 4" id="KW-0378">Hydrolase</keyword>
<dbReference type="EMBL" id="CAJNYD010000407">
    <property type="protein sequence ID" value="CAF3255595.1"/>
    <property type="molecule type" value="Genomic_DNA"/>
</dbReference>
<dbReference type="PIRSF" id="PIRSF038800">
    <property type="entry name" value="KYNU"/>
    <property type="match status" value="1"/>
</dbReference>
<feature type="modified residue" description="N6-(pyridoxal phosphate)lysine" evidence="4">
    <location>
        <position position="302"/>
    </location>
</feature>
<evidence type="ECO:0000256" key="2">
    <source>
        <dbReference type="ARBA" id="ARBA00022801"/>
    </source>
</evidence>
<dbReference type="InterPro" id="IPR015422">
    <property type="entry name" value="PyrdxlP-dep_Trfase_small"/>
</dbReference>
<dbReference type="HAMAP" id="MF_01970">
    <property type="entry name" value="Kynureninase"/>
    <property type="match status" value="1"/>
</dbReference>
<dbReference type="GO" id="GO:0005737">
    <property type="term" value="C:cytoplasm"/>
    <property type="evidence" value="ECO:0007669"/>
    <property type="project" value="UniProtKB-SubCell"/>
</dbReference>
<evidence type="ECO:0000313" key="8">
    <source>
        <dbReference type="Proteomes" id="UP000663872"/>
    </source>
</evidence>
<dbReference type="Gene3D" id="3.40.640.10">
    <property type="entry name" value="Type I PLP-dependent aspartate aminotransferase-like (Major domain)"/>
    <property type="match status" value="1"/>
</dbReference>
<proteinExistence type="inferred from homology"/>
<evidence type="ECO:0000256" key="5">
    <source>
        <dbReference type="PIRNR" id="PIRNR038800"/>
    </source>
</evidence>
<dbReference type="Gene3D" id="3.90.1150.10">
    <property type="entry name" value="Aspartate Aminotransferase, domain 1"/>
    <property type="match status" value="1"/>
</dbReference>
<dbReference type="Proteomes" id="UP000663833">
    <property type="component" value="Unassembled WGS sequence"/>
</dbReference>
<evidence type="ECO:0000256" key="3">
    <source>
        <dbReference type="ARBA" id="ARBA00022898"/>
    </source>
</evidence>
<feature type="binding site" evidence="4">
    <location>
        <position position="359"/>
    </location>
    <ligand>
        <name>pyridoxal 5'-phosphate</name>
        <dbReference type="ChEBI" id="CHEBI:597326"/>
    </ligand>
</feature>
<dbReference type="InterPro" id="IPR010111">
    <property type="entry name" value="Kynureninase"/>
</dbReference>
<evidence type="ECO:0000256" key="4">
    <source>
        <dbReference type="HAMAP-Rule" id="MF_03017"/>
    </source>
</evidence>
<comment type="cofactor">
    <cofactor evidence="4 5">
        <name>pyridoxal 5'-phosphate</name>
        <dbReference type="ChEBI" id="CHEBI:597326"/>
    </cofactor>
</comment>
<gene>
    <name evidence="4" type="primary">KYNU</name>
    <name evidence="7" type="ORF">GRG538_LOCUS1108</name>
    <name evidence="6" type="ORF">LUA448_LOCUS5092</name>
</gene>
<dbReference type="GO" id="GO:0030429">
    <property type="term" value="F:kynureninase activity"/>
    <property type="evidence" value="ECO:0007669"/>
    <property type="project" value="UniProtKB-UniRule"/>
</dbReference>
<dbReference type="UniPathway" id="UPA00334">
    <property type="reaction ID" value="UER00455"/>
</dbReference>
<feature type="binding site" evidence="4">
    <location>
        <position position="331"/>
    </location>
    <ligand>
        <name>pyridoxal 5'-phosphate</name>
        <dbReference type="ChEBI" id="CHEBI:597326"/>
    </ligand>
</feature>
<dbReference type="InterPro" id="IPR015424">
    <property type="entry name" value="PyrdxlP-dep_Trfase"/>
</dbReference>
<sequence length="482" mass="54577">MPPTKDMVILSKVDLILSTQMKAANCNGKDEELTPQNILNELSEKWKIPLVSEAFARKLDENDTLSYIRDEFHFPKLTSLPKVDKSCINSDSSCIYLCGHSLGLQSTRVRQAIDVWLNDWADLGVHGHIHGRNPFAACDYPCIPTLQKLLGAEDKEVGVMNQLTSNLHFMMISFYRPTAERFKILYEERSFPSDEYAFQSQIRFHGYTPEEAAIIVKPRENEDCIRTEDILELLKQHGQSIALILLSGIQYYTGQLFDIETITEAAQQQGCTVGWDLAHAIGNVPLKLHDWKVDFAAFCSYKYLNSGAGCIGGIFVHSNHFDKDYPRFDGWWGNRDATRFQMTKEIDRGVGADGFRISNPSIHQCATLAASLQIFGEVGIEQLRKKSKILTQYLQCLIEKEINQATSKFQINILTPKDPKQRGAQLSLRIVGADARQIFDELERLGVCLDSRGDIIRVAPVPLYNSFIDVYRFISVLKSVKL</sequence>
<dbReference type="SUPFAM" id="SSF53383">
    <property type="entry name" value="PLP-dependent transferases"/>
    <property type="match status" value="1"/>
</dbReference>
<accession>A0A817T0U3</accession>
<comment type="subcellular location">
    <subcellularLocation>
        <location evidence="4 5">Cytoplasm</location>
    </subcellularLocation>
</comment>
<comment type="similarity">
    <text evidence="4 5">Belongs to the kynureninase family.</text>
</comment>
<organism evidence="7 8">
    <name type="scientific">Rotaria socialis</name>
    <dbReference type="NCBI Taxonomy" id="392032"/>
    <lineage>
        <taxon>Eukaryota</taxon>
        <taxon>Metazoa</taxon>
        <taxon>Spiralia</taxon>
        <taxon>Gnathifera</taxon>
        <taxon>Rotifera</taxon>
        <taxon>Eurotatoria</taxon>
        <taxon>Bdelloidea</taxon>
        <taxon>Philodinida</taxon>
        <taxon>Philodinidae</taxon>
        <taxon>Rotaria</taxon>
    </lineage>
</organism>
<feature type="binding site" evidence="4">
    <location>
        <position position="164"/>
    </location>
    <ligand>
        <name>pyridoxal 5'-phosphate</name>
        <dbReference type="ChEBI" id="CHEBI:597326"/>
    </ligand>
</feature>
<dbReference type="GO" id="GO:0097053">
    <property type="term" value="P:L-kynurenine catabolic process"/>
    <property type="evidence" value="ECO:0007669"/>
    <property type="project" value="UniProtKB-UniRule"/>
</dbReference>
<dbReference type="PANTHER" id="PTHR14084:SF0">
    <property type="entry name" value="KYNURENINASE"/>
    <property type="match status" value="1"/>
</dbReference>
<comment type="caution">
    <text evidence="7">The sequence shown here is derived from an EMBL/GenBank/DDBJ whole genome shotgun (WGS) entry which is preliminary data.</text>
</comment>
<comment type="pathway">
    <text evidence="4 5">Cofactor biosynthesis; NAD(+) biosynthesis; quinolinate from L-kynurenine: step 2/3.</text>
</comment>
<evidence type="ECO:0000313" key="6">
    <source>
        <dbReference type="EMBL" id="CAF3255595.1"/>
    </source>
</evidence>
<comment type="function">
    <text evidence="4 5">Catalyzes the cleavage of L-kynurenine (L-Kyn) and L-3-hydroxykynurenine (L-3OHKyn) into anthranilic acid (AA) and 3-hydroxyanthranilic acid (3-OHAA), respectively.</text>
</comment>
<dbReference type="UniPathway" id="UPA00253">
    <property type="reaction ID" value="UER00329"/>
</dbReference>
<protein>
    <recommendedName>
        <fullName evidence="4 5">Kynureninase</fullName>
        <ecNumber evidence="4 5">3.7.1.3</ecNumber>
    </recommendedName>
    <alternativeName>
        <fullName evidence="4">L-kynurenine hydrolase</fullName>
    </alternativeName>
</protein>
<evidence type="ECO:0000256" key="1">
    <source>
        <dbReference type="ARBA" id="ARBA00022642"/>
    </source>
</evidence>
<keyword evidence="3 4" id="KW-0663">Pyridoxal phosphate</keyword>
<dbReference type="NCBIfam" id="TIGR01814">
    <property type="entry name" value="kynureninase"/>
    <property type="match status" value="1"/>
</dbReference>
<dbReference type="InterPro" id="IPR015421">
    <property type="entry name" value="PyrdxlP-dep_Trfase_major"/>
</dbReference>
<dbReference type="FunFam" id="3.40.640.10:FF:000031">
    <property type="entry name" value="Kynureninase"/>
    <property type="match status" value="1"/>
</dbReference>
<comment type="pathway">
    <text evidence="4 5">Amino-acid degradation; L-kynurenine degradation; L-alanine and anthranilate from L-kynurenine: step 1/1.</text>
</comment>